<keyword evidence="2 8" id="KW-0813">Transport</keyword>
<evidence type="ECO:0000256" key="2">
    <source>
        <dbReference type="ARBA" id="ARBA00022448"/>
    </source>
</evidence>
<evidence type="ECO:0000256" key="1">
    <source>
        <dbReference type="ARBA" id="ARBA00004370"/>
    </source>
</evidence>
<dbReference type="GO" id="GO:0046933">
    <property type="term" value="F:proton-transporting ATP synthase activity, rotational mechanism"/>
    <property type="evidence" value="ECO:0007669"/>
    <property type="project" value="UniProtKB-UniRule"/>
</dbReference>
<comment type="function">
    <text evidence="8">This protein is part of the stalk that links CF(0) to CF(1). It either transmits conformational changes from CF(0) to CF(1) or is implicated in proton conduction.</text>
</comment>
<keyword evidence="7 8" id="KW-0066">ATP synthesis</keyword>
<comment type="function">
    <text evidence="8">F(1)F(0) ATP synthase produces ATP from ADP in the presence of a proton or sodium gradient. F-type ATPases consist of two structural domains, F(1) containing the extramembraneous catalytic core and F(0) containing the membrane proton channel, linked together by a central stalk and a peripheral stalk. During catalysis, ATP synthesis in the catalytic domain of F(1) is coupled via a rotary mechanism of the central stalk subunits to proton translocation.</text>
</comment>
<keyword evidence="4 8" id="KW-0406">Ion transport</keyword>
<evidence type="ECO:0000256" key="4">
    <source>
        <dbReference type="ARBA" id="ARBA00023065"/>
    </source>
</evidence>
<dbReference type="PROSITE" id="PS00389">
    <property type="entry name" value="ATPASE_DELTA"/>
    <property type="match status" value="1"/>
</dbReference>
<dbReference type="HAMAP" id="MF_01416">
    <property type="entry name" value="ATP_synth_delta_bact"/>
    <property type="match status" value="1"/>
</dbReference>
<dbReference type="NCBIfam" id="TIGR01145">
    <property type="entry name" value="ATP_synt_delta"/>
    <property type="match status" value="1"/>
</dbReference>
<comment type="similarity">
    <text evidence="8">Belongs to the ATPase delta chain family.</text>
</comment>
<keyword evidence="5 8" id="KW-0472">Membrane</keyword>
<dbReference type="EMBL" id="NVQR01000038">
    <property type="protein sequence ID" value="PCH62508.1"/>
    <property type="molecule type" value="Genomic_DNA"/>
</dbReference>
<keyword evidence="6 8" id="KW-0139">CF(1)</keyword>
<comment type="subcellular location">
    <subcellularLocation>
        <location evidence="8">Cell membrane</location>
        <topology evidence="8">Peripheral membrane protein</topology>
    </subcellularLocation>
    <subcellularLocation>
        <location evidence="1">Membrane</location>
    </subcellularLocation>
</comment>
<keyword evidence="3 8" id="KW-0375">Hydrogen ion transport</keyword>
<comment type="caution">
    <text evidence="9">The sequence shown here is derived from an EMBL/GenBank/DDBJ whole genome shotgun (WGS) entry which is preliminary data.</text>
</comment>
<dbReference type="GO" id="GO:0045259">
    <property type="term" value="C:proton-transporting ATP synthase complex"/>
    <property type="evidence" value="ECO:0007669"/>
    <property type="project" value="UniProtKB-KW"/>
</dbReference>
<dbReference type="NCBIfam" id="NF004402">
    <property type="entry name" value="PRK05758.2-2"/>
    <property type="match status" value="1"/>
</dbReference>
<reference evidence="10" key="1">
    <citation type="submission" date="2017-08" db="EMBL/GenBank/DDBJ databases">
        <title>A dynamic microbial community with high functional redundancy inhabits the cold, oxic subseafloor aquifer.</title>
        <authorList>
            <person name="Tully B.J."/>
            <person name="Wheat C.G."/>
            <person name="Glazer B.T."/>
            <person name="Huber J.A."/>
        </authorList>
    </citation>
    <scope>NUCLEOTIDE SEQUENCE [LARGE SCALE GENOMIC DNA]</scope>
</reference>
<dbReference type="GO" id="GO:0005886">
    <property type="term" value="C:plasma membrane"/>
    <property type="evidence" value="ECO:0007669"/>
    <property type="project" value="UniProtKB-SubCell"/>
</dbReference>
<evidence type="ECO:0000256" key="3">
    <source>
        <dbReference type="ARBA" id="ARBA00022781"/>
    </source>
</evidence>
<dbReference type="InterPro" id="IPR020781">
    <property type="entry name" value="ATPase_OSCP/d_CS"/>
</dbReference>
<organism evidence="9 10">
    <name type="scientific">SAR86 cluster bacterium</name>
    <dbReference type="NCBI Taxonomy" id="2030880"/>
    <lineage>
        <taxon>Bacteria</taxon>
        <taxon>Pseudomonadati</taxon>
        <taxon>Pseudomonadota</taxon>
        <taxon>Gammaproteobacteria</taxon>
        <taxon>SAR86 cluster</taxon>
    </lineage>
</organism>
<gene>
    <name evidence="8" type="primary">atpH</name>
    <name evidence="9" type="ORF">COC19_02750</name>
</gene>
<dbReference type="Proteomes" id="UP000218172">
    <property type="component" value="Unassembled WGS sequence"/>
</dbReference>
<dbReference type="AlphaFoldDB" id="A0A2A4MRL9"/>
<dbReference type="PANTHER" id="PTHR11910">
    <property type="entry name" value="ATP SYNTHASE DELTA CHAIN"/>
    <property type="match status" value="1"/>
</dbReference>
<evidence type="ECO:0000256" key="7">
    <source>
        <dbReference type="ARBA" id="ARBA00023310"/>
    </source>
</evidence>
<evidence type="ECO:0000256" key="8">
    <source>
        <dbReference type="HAMAP-Rule" id="MF_01416"/>
    </source>
</evidence>
<dbReference type="PRINTS" id="PR00125">
    <property type="entry name" value="ATPASEDELTA"/>
</dbReference>
<protein>
    <recommendedName>
        <fullName evidence="8">ATP synthase subunit delta</fullName>
    </recommendedName>
    <alternativeName>
        <fullName evidence="8">ATP synthase F(1) sector subunit delta</fullName>
    </alternativeName>
    <alternativeName>
        <fullName evidence="8">F-type ATPase subunit delta</fullName>
        <shortName evidence="8">F-ATPase subunit delta</shortName>
    </alternativeName>
</protein>
<sequence>MAELLTLARPYAKAAFEAAVEAKDLGKWSKMLSLSTAVTVDKRVANLIASPALSSDLIAQSVIDICGDELDEKAQNFIKLLVENKRINLLPEIFSLFEDLKAAQEKSVDVEITTPFEIPAAISDKLVAALTARLQREINLTTSVDTHLIGGAVIRAGDMVIDSSVRGKLNKLAEAMSS</sequence>
<evidence type="ECO:0000313" key="10">
    <source>
        <dbReference type="Proteomes" id="UP000218172"/>
    </source>
</evidence>
<evidence type="ECO:0000256" key="6">
    <source>
        <dbReference type="ARBA" id="ARBA00023196"/>
    </source>
</evidence>
<evidence type="ECO:0000313" key="9">
    <source>
        <dbReference type="EMBL" id="PCH62508.1"/>
    </source>
</evidence>
<dbReference type="SUPFAM" id="SSF47928">
    <property type="entry name" value="N-terminal domain of the delta subunit of the F1F0-ATP synthase"/>
    <property type="match status" value="1"/>
</dbReference>
<accession>A0A2A4MRL9</accession>
<keyword evidence="8" id="KW-1003">Cell membrane</keyword>
<dbReference type="InterPro" id="IPR026015">
    <property type="entry name" value="ATP_synth_OSCP/delta_N_sf"/>
</dbReference>
<dbReference type="Pfam" id="PF00213">
    <property type="entry name" value="OSCP"/>
    <property type="match status" value="1"/>
</dbReference>
<name>A0A2A4MRL9_9GAMM</name>
<proteinExistence type="inferred from homology"/>
<dbReference type="InterPro" id="IPR000711">
    <property type="entry name" value="ATPase_OSCP/dsu"/>
</dbReference>
<dbReference type="Gene3D" id="1.10.520.20">
    <property type="entry name" value="N-terminal domain of the delta subunit of the F1F0-ATP synthase"/>
    <property type="match status" value="1"/>
</dbReference>
<evidence type="ECO:0000256" key="5">
    <source>
        <dbReference type="ARBA" id="ARBA00023136"/>
    </source>
</evidence>